<reference evidence="6" key="2">
    <citation type="submission" date="2020-09" db="EMBL/GenBank/DDBJ databases">
        <authorList>
            <person name="Sun Q."/>
            <person name="Sedlacek I."/>
        </authorList>
    </citation>
    <scope>NUCLEOTIDE SEQUENCE</scope>
    <source>
        <strain evidence="6">CCM 7897</strain>
    </source>
</reference>
<dbReference type="Gene3D" id="3.40.50.10490">
    <property type="entry name" value="Glucose-6-phosphate isomerase like protein, domain 1"/>
    <property type="match status" value="1"/>
</dbReference>
<sequence length="285" mass="31519">MTTLIERLEARQADLTARERDIARYLAENYPQAVLQSASAIGRTTGISAATVVRFFAKLGYASFSQAQEDARREVALKLSSPIDRMGVVDSPSSSNRDFLIRYQEVEIDNLKSTFAQLDPAQMEGLVEAILGAKGRVFIVGEKDSYAVAYFIYTHLNLCLPNVTLLETGQSMVADRLLWAGADDLLICVSIRRYCPSGIRVAEHFRDQGAKVVALSDSPLSPLLPLATHRLLVQTVSLSVFDSFTALMSVAGAMVGLVARMRREPMHATLQRGQELWNRFNTFLT</sequence>
<keyword evidence="2" id="KW-0238">DNA-binding</keyword>
<proteinExistence type="predicted"/>
<dbReference type="EMBL" id="BMCT01000001">
    <property type="protein sequence ID" value="GGF50151.1"/>
    <property type="molecule type" value="Genomic_DNA"/>
</dbReference>
<dbReference type="Proteomes" id="UP000606044">
    <property type="component" value="Unassembled WGS sequence"/>
</dbReference>
<evidence type="ECO:0000256" key="3">
    <source>
        <dbReference type="ARBA" id="ARBA00023163"/>
    </source>
</evidence>
<dbReference type="InterPro" id="IPR009057">
    <property type="entry name" value="Homeodomain-like_sf"/>
</dbReference>
<dbReference type="Pfam" id="PF01380">
    <property type="entry name" value="SIS"/>
    <property type="match status" value="1"/>
</dbReference>
<keyword evidence="3" id="KW-0804">Transcription</keyword>
<gene>
    <name evidence="6" type="ORF">GCM10007301_06800</name>
</gene>
<evidence type="ECO:0000256" key="1">
    <source>
        <dbReference type="ARBA" id="ARBA00023015"/>
    </source>
</evidence>
<evidence type="ECO:0000313" key="6">
    <source>
        <dbReference type="EMBL" id="GGF50151.1"/>
    </source>
</evidence>
<dbReference type="PANTHER" id="PTHR30514">
    <property type="entry name" value="GLUCOKINASE"/>
    <property type="match status" value="1"/>
</dbReference>
<dbReference type="SUPFAM" id="SSF46689">
    <property type="entry name" value="Homeodomain-like"/>
    <property type="match status" value="1"/>
</dbReference>
<dbReference type="InterPro" id="IPR035472">
    <property type="entry name" value="RpiR-like_SIS"/>
</dbReference>
<dbReference type="GO" id="GO:0097367">
    <property type="term" value="F:carbohydrate derivative binding"/>
    <property type="evidence" value="ECO:0007669"/>
    <property type="project" value="InterPro"/>
</dbReference>
<dbReference type="InterPro" id="IPR047640">
    <property type="entry name" value="RpiR-like"/>
</dbReference>
<keyword evidence="1" id="KW-0805">Transcription regulation</keyword>
<dbReference type="Gene3D" id="1.10.10.10">
    <property type="entry name" value="Winged helix-like DNA-binding domain superfamily/Winged helix DNA-binding domain"/>
    <property type="match status" value="1"/>
</dbReference>
<evidence type="ECO:0000256" key="2">
    <source>
        <dbReference type="ARBA" id="ARBA00023125"/>
    </source>
</evidence>
<keyword evidence="7" id="KW-1185">Reference proteome</keyword>
<dbReference type="GO" id="GO:0003700">
    <property type="term" value="F:DNA-binding transcription factor activity"/>
    <property type="evidence" value="ECO:0007669"/>
    <property type="project" value="InterPro"/>
</dbReference>
<dbReference type="GO" id="GO:0003677">
    <property type="term" value="F:DNA binding"/>
    <property type="evidence" value="ECO:0007669"/>
    <property type="project" value="UniProtKB-KW"/>
</dbReference>
<dbReference type="AlphaFoldDB" id="A0A917F4Q5"/>
<dbReference type="InterPro" id="IPR036388">
    <property type="entry name" value="WH-like_DNA-bd_sf"/>
</dbReference>
<comment type="caution">
    <text evidence="6">The sequence shown here is derived from an EMBL/GenBank/DDBJ whole genome shotgun (WGS) entry which is preliminary data.</text>
</comment>
<dbReference type="CDD" id="cd05013">
    <property type="entry name" value="SIS_RpiR"/>
    <property type="match status" value="1"/>
</dbReference>
<dbReference type="PROSITE" id="PS51464">
    <property type="entry name" value="SIS"/>
    <property type="match status" value="1"/>
</dbReference>
<dbReference type="PROSITE" id="PS51071">
    <property type="entry name" value="HTH_RPIR"/>
    <property type="match status" value="1"/>
</dbReference>
<evidence type="ECO:0000313" key="7">
    <source>
        <dbReference type="Proteomes" id="UP000606044"/>
    </source>
</evidence>
<dbReference type="RefSeq" id="WP_188575395.1">
    <property type="nucleotide sequence ID" value="NZ_BMCT01000001.1"/>
</dbReference>
<organism evidence="6 7">
    <name type="scientific">Azorhizobium oxalatiphilum</name>
    <dbReference type="NCBI Taxonomy" id="980631"/>
    <lineage>
        <taxon>Bacteria</taxon>
        <taxon>Pseudomonadati</taxon>
        <taxon>Pseudomonadota</taxon>
        <taxon>Alphaproteobacteria</taxon>
        <taxon>Hyphomicrobiales</taxon>
        <taxon>Xanthobacteraceae</taxon>
        <taxon>Azorhizobium</taxon>
    </lineage>
</organism>
<feature type="domain" description="HTH rpiR-type" evidence="4">
    <location>
        <begin position="2"/>
        <end position="78"/>
    </location>
</feature>
<protein>
    <submittedName>
        <fullName evidence="6">RpiR family transcriptional regulator</fullName>
    </submittedName>
</protein>
<dbReference type="GO" id="GO:1901135">
    <property type="term" value="P:carbohydrate derivative metabolic process"/>
    <property type="evidence" value="ECO:0007669"/>
    <property type="project" value="InterPro"/>
</dbReference>
<reference evidence="6" key="1">
    <citation type="journal article" date="2014" name="Int. J. Syst. Evol. Microbiol.">
        <title>Complete genome sequence of Corynebacterium casei LMG S-19264T (=DSM 44701T), isolated from a smear-ripened cheese.</title>
        <authorList>
            <consortium name="US DOE Joint Genome Institute (JGI-PGF)"/>
            <person name="Walter F."/>
            <person name="Albersmeier A."/>
            <person name="Kalinowski J."/>
            <person name="Ruckert C."/>
        </authorList>
    </citation>
    <scope>NUCLEOTIDE SEQUENCE</scope>
    <source>
        <strain evidence="6">CCM 7897</strain>
    </source>
</reference>
<evidence type="ECO:0000259" key="5">
    <source>
        <dbReference type="PROSITE" id="PS51464"/>
    </source>
</evidence>
<dbReference type="SUPFAM" id="SSF53697">
    <property type="entry name" value="SIS domain"/>
    <property type="match status" value="1"/>
</dbReference>
<accession>A0A917F4Q5</accession>
<name>A0A917F4Q5_9HYPH</name>
<dbReference type="InterPro" id="IPR001347">
    <property type="entry name" value="SIS_dom"/>
</dbReference>
<dbReference type="PANTHER" id="PTHR30514:SF18">
    <property type="entry name" value="RPIR-FAMILY TRANSCRIPTIONAL REGULATOR"/>
    <property type="match status" value="1"/>
</dbReference>
<feature type="domain" description="SIS" evidence="5">
    <location>
        <begin position="126"/>
        <end position="265"/>
    </location>
</feature>
<evidence type="ECO:0000259" key="4">
    <source>
        <dbReference type="PROSITE" id="PS51071"/>
    </source>
</evidence>
<dbReference type="InterPro" id="IPR046348">
    <property type="entry name" value="SIS_dom_sf"/>
</dbReference>
<dbReference type="InterPro" id="IPR000281">
    <property type="entry name" value="HTH_RpiR"/>
</dbReference>
<dbReference type="Pfam" id="PF01418">
    <property type="entry name" value="HTH_6"/>
    <property type="match status" value="1"/>
</dbReference>